<keyword evidence="1" id="KW-0472">Membrane</keyword>
<evidence type="ECO:0000313" key="2">
    <source>
        <dbReference type="EMBL" id="USJ25839.1"/>
    </source>
</evidence>
<dbReference type="InterPro" id="IPR009273">
    <property type="entry name" value="DUF930"/>
</dbReference>
<proteinExistence type="predicted"/>
<accession>A0A9Q9DBY6</accession>
<name>A0A9Q9DBY6_ENSAD</name>
<keyword evidence="1" id="KW-0812">Transmembrane</keyword>
<feature type="transmembrane region" description="Helical" evidence="1">
    <location>
        <begin position="12"/>
        <end position="34"/>
    </location>
</feature>
<dbReference type="Pfam" id="PF06059">
    <property type="entry name" value="DUF930"/>
    <property type="match status" value="1"/>
</dbReference>
<evidence type="ECO:0000256" key="1">
    <source>
        <dbReference type="SAM" id="Phobius"/>
    </source>
</evidence>
<dbReference type="AlphaFoldDB" id="A0A9Q9DBY6"/>
<keyword evidence="2" id="KW-0614">Plasmid</keyword>
<sequence>MQAVKHRRNETPIWPSLTLALILHAFAVSVLFLLPSPRPPVPSPDEGIAVQILELPLPRPEVVQPVLGPQNAPPVAHSVPETAPAAETATLPPAAQPMVQAKRFFSAAILADPRSRQALEGLSQLAADEQIVQLCNLEAMEQVHRWRVDFTPDLLVAYATSDIVLAGRNLRADGAAFRSKGRWFNIKFGCAVAPDIKSVAAFEFQVGDEIPESEWEANFLSAGAAAH</sequence>
<dbReference type="Proteomes" id="UP001055460">
    <property type="component" value="Plasmid pA"/>
</dbReference>
<gene>
    <name evidence="2" type="ORF">NE863_25585</name>
</gene>
<organism evidence="2 3">
    <name type="scientific">Ensifer adhaerens</name>
    <name type="common">Sinorhizobium morelense</name>
    <dbReference type="NCBI Taxonomy" id="106592"/>
    <lineage>
        <taxon>Bacteria</taxon>
        <taxon>Pseudomonadati</taxon>
        <taxon>Pseudomonadota</taxon>
        <taxon>Alphaproteobacteria</taxon>
        <taxon>Hyphomicrobiales</taxon>
        <taxon>Rhizobiaceae</taxon>
        <taxon>Sinorhizobium/Ensifer group</taxon>
        <taxon>Ensifer</taxon>
    </lineage>
</organism>
<dbReference type="RefSeq" id="WP_250806467.1">
    <property type="nucleotide sequence ID" value="NZ_CAXURO020000002.1"/>
</dbReference>
<dbReference type="EMBL" id="CP098808">
    <property type="protein sequence ID" value="USJ25839.1"/>
    <property type="molecule type" value="Genomic_DNA"/>
</dbReference>
<geneLocation type="plasmid" evidence="2 3">
    <name>pA</name>
</geneLocation>
<reference evidence="2" key="1">
    <citation type="submission" date="2022-06" db="EMBL/GenBank/DDBJ databases">
        <title>Physiological and biochemical characterization and genomic elucidation of a strain of the genus Ensifer adhaerens M8 that combines arsenic oxidation and chromium reduction.</title>
        <authorList>
            <person name="Li X."/>
            <person name="Yu c."/>
        </authorList>
    </citation>
    <scope>NUCLEOTIDE SEQUENCE</scope>
    <source>
        <strain evidence="2">M8</strain>
        <plasmid evidence="2">pA</plasmid>
    </source>
</reference>
<keyword evidence="1" id="KW-1133">Transmembrane helix</keyword>
<evidence type="ECO:0000313" key="3">
    <source>
        <dbReference type="Proteomes" id="UP001055460"/>
    </source>
</evidence>
<protein>
    <submittedName>
        <fullName evidence="2">DUF930 domain-containing protein</fullName>
    </submittedName>
</protein>